<comment type="caution">
    <text evidence="2">The sequence shown here is derived from an EMBL/GenBank/DDBJ whole genome shotgun (WGS) entry which is preliminary data.</text>
</comment>
<evidence type="ECO:0000313" key="3">
    <source>
        <dbReference type="Proteomes" id="UP001311915"/>
    </source>
</evidence>
<reference evidence="2 3" key="1">
    <citation type="submission" date="2023-10" db="EMBL/GenBank/DDBJ databases">
        <title>Genome-Wide Identification Analysis in wild type Solanum Pinnatisectum Reveals Some Genes Defensing Phytophthora Infestans.</title>
        <authorList>
            <person name="Sun C."/>
        </authorList>
    </citation>
    <scope>NUCLEOTIDE SEQUENCE [LARGE SCALE GENOMIC DNA]</scope>
    <source>
        <strain evidence="2">LQN</strain>
        <tissue evidence="2">Leaf</tissue>
    </source>
</reference>
<evidence type="ECO:0000313" key="2">
    <source>
        <dbReference type="EMBL" id="KAK4736844.1"/>
    </source>
</evidence>
<dbReference type="AlphaFoldDB" id="A0AAV9MI98"/>
<dbReference type="InterPro" id="IPR051564">
    <property type="entry name" value="LRR_receptor-like_kinase"/>
</dbReference>
<keyword evidence="3" id="KW-1185">Reference proteome</keyword>
<dbReference type="SUPFAM" id="SSF56112">
    <property type="entry name" value="Protein kinase-like (PK-like)"/>
    <property type="match status" value="1"/>
</dbReference>
<dbReference type="GO" id="GO:0005524">
    <property type="term" value="F:ATP binding"/>
    <property type="evidence" value="ECO:0007669"/>
    <property type="project" value="InterPro"/>
</dbReference>
<dbReference type="InterPro" id="IPR000719">
    <property type="entry name" value="Prot_kinase_dom"/>
</dbReference>
<proteinExistence type="predicted"/>
<protein>
    <recommendedName>
        <fullName evidence="1">Protein kinase domain-containing protein</fullName>
    </recommendedName>
</protein>
<gene>
    <name evidence="2" type="ORF">R3W88_000541</name>
</gene>
<accession>A0AAV9MI98</accession>
<dbReference type="PANTHER" id="PTHR48055">
    <property type="entry name" value="LEUCINE-RICH REPEAT RECEPTOR PROTEIN KINASE EMS1"/>
    <property type="match status" value="1"/>
</dbReference>
<name>A0AAV9MI98_9SOLN</name>
<dbReference type="FunFam" id="1.10.510.10:FF:000095">
    <property type="entry name" value="protein STRUBBELIG-RECEPTOR FAMILY 8"/>
    <property type="match status" value="1"/>
</dbReference>
<organism evidence="2 3">
    <name type="scientific">Solanum pinnatisectum</name>
    <name type="common">tansyleaf nightshade</name>
    <dbReference type="NCBI Taxonomy" id="50273"/>
    <lineage>
        <taxon>Eukaryota</taxon>
        <taxon>Viridiplantae</taxon>
        <taxon>Streptophyta</taxon>
        <taxon>Embryophyta</taxon>
        <taxon>Tracheophyta</taxon>
        <taxon>Spermatophyta</taxon>
        <taxon>Magnoliopsida</taxon>
        <taxon>eudicotyledons</taxon>
        <taxon>Gunneridae</taxon>
        <taxon>Pentapetalae</taxon>
        <taxon>asterids</taxon>
        <taxon>lamiids</taxon>
        <taxon>Solanales</taxon>
        <taxon>Solanaceae</taxon>
        <taxon>Solanoideae</taxon>
        <taxon>Solaneae</taxon>
        <taxon>Solanum</taxon>
    </lineage>
</organism>
<dbReference type="InterPro" id="IPR011009">
    <property type="entry name" value="Kinase-like_dom_sf"/>
</dbReference>
<dbReference type="Proteomes" id="UP001311915">
    <property type="component" value="Unassembled WGS sequence"/>
</dbReference>
<dbReference type="GO" id="GO:0016020">
    <property type="term" value="C:membrane"/>
    <property type="evidence" value="ECO:0007669"/>
    <property type="project" value="TreeGrafter"/>
</dbReference>
<dbReference type="PROSITE" id="PS50011">
    <property type="entry name" value="PROTEIN_KINASE_DOM"/>
    <property type="match status" value="1"/>
</dbReference>
<dbReference type="Gene3D" id="1.10.510.10">
    <property type="entry name" value="Transferase(Phosphotransferase) domain 1"/>
    <property type="match status" value="1"/>
</dbReference>
<evidence type="ECO:0000259" key="1">
    <source>
        <dbReference type="PROSITE" id="PS50011"/>
    </source>
</evidence>
<dbReference type="Pfam" id="PF00069">
    <property type="entry name" value="Pkinase"/>
    <property type="match status" value="1"/>
</dbReference>
<feature type="domain" description="Protein kinase" evidence="1">
    <location>
        <begin position="1"/>
        <end position="173"/>
    </location>
</feature>
<sequence>MKNGSLQDILQQITDGTRELDWLGRHRIVAGIVAGLEHLHINHTQRIIHRDLMPANILLDDDMEARITDFGLAKVVPDAHTYITTSNVAGTVGYIAPEYHQTLKFTDKCDIYSFGVVLAVMVIEKAPSDEFFQHTSEMSLVKWLRNVMTSDDHKIEIDPKLIGNGYEERILVG</sequence>
<dbReference type="GO" id="GO:0004672">
    <property type="term" value="F:protein kinase activity"/>
    <property type="evidence" value="ECO:0007669"/>
    <property type="project" value="InterPro"/>
</dbReference>
<dbReference type="PANTHER" id="PTHR48055:SF22">
    <property type="entry name" value="LEUCINE-RICH REPEAT RECEPTOR-LIKE SERINE_THREONINE_TYROSINE-PROTEIN KINASE SOBIR1"/>
    <property type="match status" value="1"/>
</dbReference>
<dbReference type="EMBL" id="JAWPEI010000001">
    <property type="protein sequence ID" value="KAK4736844.1"/>
    <property type="molecule type" value="Genomic_DNA"/>
</dbReference>